<keyword evidence="2" id="KW-0238">DNA-binding</keyword>
<feature type="transmembrane region" description="Helical" evidence="4">
    <location>
        <begin position="91"/>
        <end position="112"/>
    </location>
</feature>
<protein>
    <recommendedName>
        <fullName evidence="5">HTH luxR-type domain-containing protein</fullName>
    </recommendedName>
</protein>
<dbReference type="Proteomes" id="UP000253857">
    <property type="component" value="Unassembled WGS sequence"/>
</dbReference>
<dbReference type="InterPro" id="IPR036388">
    <property type="entry name" value="WH-like_DNA-bd_sf"/>
</dbReference>
<dbReference type="PROSITE" id="PS50043">
    <property type="entry name" value="HTH_LUXR_2"/>
    <property type="match status" value="1"/>
</dbReference>
<feature type="transmembrane region" description="Helical" evidence="4">
    <location>
        <begin position="282"/>
        <end position="301"/>
    </location>
</feature>
<evidence type="ECO:0000256" key="2">
    <source>
        <dbReference type="ARBA" id="ARBA00023125"/>
    </source>
</evidence>
<evidence type="ECO:0000256" key="1">
    <source>
        <dbReference type="ARBA" id="ARBA00023015"/>
    </source>
</evidence>
<feature type="transmembrane region" description="Helical" evidence="4">
    <location>
        <begin position="307"/>
        <end position="329"/>
    </location>
</feature>
<dbReference type="GO" id="GO:0003677">
    <property type="term" value="F:DNA binding"/>
    <property type="evidence" value="ECO:0007669"/>
    <property type="project" value="UniProtKB-KW"/>
</dbReference>
<dbReference type="PRINTS" id="PR00038">
    <property type="entry name" value="HTHLUXR"/>
</dbReference>
<feature type="transmembrane region" description="Helical" evidence="4">
    <location>
        <begin position="20"/>
        <end position="39"/>
    </location>
</feature>
<keyword evidence="4" id="KW-1133">Transmembrane helix</keyword>
<keyword evidence="4" id="KW-0472">Membrane</keyword>
<dbReference type="PANTHER" id="PTHR44688">
    <property type="entry name" value="DNA-BINDING TRANSCRIPTIONAL ACTIVATOR DEVR_DOSR"/>
    <property type="match status" value="1"/>
</dbReference>
<sequence length="507" mass="55248">MTQPDVGSNMPRGAHTVANAIKGLDCTAIVGLACAQAWMTVRWFPLMDDPSVQGEASEWLMALSCLIAMGTLVACAFLAKMIDDSVHGRTWKTIVLVWSLAGTLVVACGSMFSQAPAWILGAGVITGVGSGLLLLSWVVVCVRSGSVMNISLAFLLSSLLLSLVSEFSHFIESTPVVDVGLGVLLALTASLLLFAKKERGGRFENYSVKEINKSLYRFLVKLCIGAFLVGLANELVRFIYSGGPVLFFRGGSLYWIVVLVLAVVNLGIALQLRSRQSSGFYFICRGAIVLCVVSALLFPYVGASSSLLFSFNTSGRQCLQLLIWIIVFMLCQKHRLSPTSLFGATCSVWYFGSFVGILLHRMSIAFGLSSNGFAIEFVSVSAVLLLVLAFVFLFSERDSDFVFGRGGDSVVRTKAFRKGCDRLAREGHLTKRESEVLTLLAKGASVSHIEEKLFISSSTVATHMKHIYQKLNVHSRKELYDLVERSSEMYAIGSVDEIDSVTRVDNR</sequence>
<dbReference type="GO" id="GO:0006355">
    <property type="term" value="P:regulation of DNA-templated transcription"/>
    <property type="evidence" value="ECO:0007669"/>
    <property type="project" value="InterPro"/>
</dbReference>
<dbReference type="InterPro" id="IPR000792">
    <property type="entry name" value="Tscrpt_reg_LuxR_C"/>
</dbReference>
<dbReference type="EMBL" id="PPTY01000017">
    <property type="protein sequence ID" value="RDB84325.1"/>
    <property type="molecule type" value="Genomic_DNA"/>
</dbReference>
<dbReference type="SMART" id="SM00421">
    <property type="entry name" value="HTH_LUXR"/>
    <property type="match status" value="1"/>
</dbReference>
<reference evidence="6 7" key="1">
    <citation type="journal article" date="2018" name="Elife">
        <title>Discovery and characterization of a prevalent human gut bacterial enzyme sufficient for the inactivation of a family of plant toxins.</title>
        <authorList>
            <person name="Koppel N."/>
            <person name="Bisanz J.E."/>
            <person name="Pandelia M.E."/>
            <person name="Turnbaugh P.J."/>
            <person name="Balskus E.P."/>
        </authorList>
    </citation>
    <scope>NUCLEOTIDE SEQUENCE [LARGE SCALE GENOMIC DNA]</scope>
    <source>
        <strain evidence="6 7">FAA1-1-60AUCSF</strain>
    </source>
</reference>
<dbReference type="AlphaFoldDB" id="A0A369N6J9"/>
<feature type="transmembrane region" description="Helical" evidence="4">
    <location>
        <begin position="177"/>
        <end position="195"/>
    </location>
</feature>
<keyword evidence="3" id="KW-0804">Transcription</keyword>
<feature type="transmembrane region" description="Helical" evidence="4">
    <location>
        <begin position="372"/>
        <end position="395"/>
    </location>
</feature>
<accession>A0A369N6J9</accession>
<gene>
    <name evidence="6" type="ORF">C1871_09895</name>
</gene>
<feature type="transmembrane region" description="Helical" evidence="4">
    <location>
        <begin position="59"/>
        <end position="79"/>
    </location>
</feature>
<feature type="domain" description="HTH luxR-type" evidence="5">
    <location>
        <begin position="422"/>
        <end position="487"/>
    </location>
</feature>
<evidence type="ECO:0000313" key="7">
    <source>
        <dbReference type="Proteomes" id="UP000253857"/>
    </source>
</evidence>
<comment type="caution">
    <text evidence="6">The sequence shown here is derived from an EMBL/GenBank/DDBJ whole genome shotgun (WGS) entry which is preliminary data.</text>
</comment>
<dbReference type="CDD" id="cd06170">
    <property type="entry name" value="LuxR_C_like"/>
    <property type="match status" value="1"/>
</dbReference>
<evidence type="ECO:0000256" key="4">
    <source>
        <dbReference type="SAM" id="Phobius"/>
    </source>
</evidence>
<feature type="transmembrane region" description="Helical" evidence="4">
    <location>
        <begin position="152"/>
        <end position="171"/>
    </location>
</feature>
<evidence type="ECO:0000256" key="3">
    <source>
        <dbReference type="ARBA" id="ARBA00023163"/>
    </source>
</evidence>
<evidence type="ECO:0000313" key="6">
    <source>
        <dbReference type="EMBL" id="RDB84325.1"/>
    </source>
</evidence>
<dbReference type="Pfam" id="PF00196">
    <property type="entry name" value="GerE"/>
    <property type="match status" value="1"/>
</dbReference>
<dbReference type="Gene3D" id="1.10.10.10">
    <property type="entry name" value="Winged helix-like DNA-binding domain superfamily/Winged helix DNA-binding domain"/>
    <property type="match status" value="1"/>
</dbReference>
<name>A0A369N6J9_EGGLN</name>
<dbReference type="RefSeq" id="WP_035584128.1">
    <property type="nucleotide sequence ID" value="NZ_CP089335.1"/>
</dbReference>
<proteinExistence type="predicted"/>
<feature type="transmembrane region" description="Helical" evidence="4">
    <location>
        <begin position="341"/>
        <end position="360"/>
    </location>
</feature>
<organism evidence="6 7">
    <name type="scientific">Eggerthella lenta</name>
    <name type="common">Eubacterium lentum</name>
    <dbReference type="NCBI Taxonomy" id="84112"/>
    <lineage>
        <taxon>Bacteria</taxon>
        <taxon>Bacillati</taxon>
        <taxon>Actinomycetota</taxon>
        <taxon>Coriobacteriia</taxon>
        <taxon>Eggerthellales</taxon>
        <taxon>Eggerthellaceae</taxon>
        <taxon>Eggerthella</taxon>
    </lineage>
</organism>
<feature type="transmembrane region" description="Helical" evidence="4">
    <location>
        <begin position="215"/>
        <end position="232"/>
    </location>
</feature>
<keyword evidence="4" id="KW-0812">Transmembrane</keyword>
<evidence type="ECO:0000259" key="5">
    <source>
        <dbReference type="PROSITE" id="PS50043"/>
    </source>
</evidence>
<feature type="transmembrane region" description="Helical" evidence="4">
    <location>
        <begin position="252"/>
        <end position="270"/>
    </location>
</feature>
<dbReference type="InterPro" id="IPR016032">
    <property type="entry name" value="Sig_transdc_resp-reg_C-effctor"/>
</dbReference>
<dbReference type="PANTHER" id="PTHR44688:SF16">
    <property type="entry name" value="DNA-BINDING TRANSCRIPTIONAL ACTIVATOR DEVR_DOSR"/>
    <property type="match status" value="1"/>
</dbReference>
<dbReference type="SUPFAM" id="SSF46894">
    <property type="entry name" value="C-terminal effector domain of the bipartite response regulators"/>
    <property type="match status" value="1"/>
</dbReference>
<feature type="transmembrane region" description="Helical" evidence="4">
    <location>
        <begin position="118"/>
        <end position="140"/>
    </location>
</feature>
<keyword evidence="1" id="KW-0805">Transcription regulation</keyword>